<dbReference type="InterPro" id="IPR011434">
    <property type="entry name" value="Ltp-like_HTH"/>
</dbReference>
<dbReference type="EMBL" id="CP144913">
    <property type="protein sequence ID" value="WXB76622.1"/>
    <property type="molecule type" value="Genomic_DNA"/>
</dbReference>
<feature type="domain" description="Putative host cell surface-exposed lipoprotein Ltp-like HTH region" evidence="3">
    <location>
        <begin position="164"/>
        <end position="210"/>
    </location>
</feature>
<dbReference type="Gene3D" id="1.10.10.10">
    <property type="entry name" value="Winged helix-like DNA-binding domain superfamily/Winged helix DNA-binding domain"/>
    <property type="match status" value="2"/>
</dbReference>
<gene>
    <name evidence="4" type="ORF">V1351_00765</name>
</gene>
<evidence type="ECO:0000259" key="3">
    <source>
        <dbReference type="Pfam" id="PF07553"/>
    </source>
</evidence>
<keyword evidence="4" id="KW-0449">Lipoprotein</keyword>
<dbReference type="InterPro" id="IPR036388">
    <property type="entry name" value="WH-like_DNA-bd_sf"/>
</dbReference>
<dbReference type="Pfam" id="PF07553">
    <property type="entry name" value="Lipoprotein_Ltp"/>
    <property type="match status" value="2"/>
</dbReference>
<dbReference type="Proteomes" id="UP001382727">
    <property type="component" value="Chromosome"/>
</dbReference>
<protein>
    <submittedName>
        <fullName evidence="4">Ltp family lipoprotein</fullName>
    </submittedName>
</protein>
<feature type="region of interest" description="Disordered" evidence="1">
    <location>
        <begin position="52"/>
        <end position="115"/>
    </location>
</feature>
<evidence type="ECO:0000256" key="1">
    <source>
        <dbReference type="SAM" id="MobiDB-lite"/>
    </source>
</evidence>
<feature type="compositionally biased region" description="Acidic residues" evidence="1">
    <location>
        <begin position="72"/>
        <end position="83"/>
    </location>
</feature>
<proteinExistence type="predicted"/>
<name>A0ABZ2MHV0_9MICO</name>
<organism evidence="4 5">
    <name type="scientific">Janibacter alittae</name>
    <dbReference type="NCBI Taxonomy" id="3115209"/>
    <lineage>
        <taxon>Bacteria</taxon>
        <taxon>Bacillati</taxon>
        <taxon>Actinomycetota</taxon>
        <taxon>Actinomycetes</taxon>
        <taxon>Micrococcales</taxon>
        <taxon>Intrasporangiaceae</taxon>
        <taxon>Janibacter</taxon>
    </lineage>
</organism>
<keyword evidence="2" id="KW-0812">Transmembrane</keyword>
<feature type="compositionally biased region" description="Low complexity" evidence="1">
    <location>
        <begin position="52"/>
        <end position="71"/>
    </location>
</feature>
<keyword evidence="5" id="KW-1185">Reference proteome</keyword>
<accession>A0ABZ2MHV0</accession>
<reference evidence="4 5" key="1">
    <citation type="submission" date="2024-02" db="EMBL/GenBank/DDBJ databases">
        <title>Janibacter sp. nov., isolated from gut of marine sandworm.</title>
        <authorList>
            <person name="Kim B."/>
            <person name="Jun M.O."/>
            <person name="Shin N.-R."/>
        </authorList>
    </citation>
    <scope>NUCLEOTIDE SEQUENCE [LARGE SCALE GENOMIC DNA]</scope>
    <source>
        <strain evidence="4 5">A1S7</strain>
    </source>
</reference>
<keyword evidence="2" id="KW-1133">Transmembrane helix</keyword>
<feature type="compositionally biased region" description="Basic and acidic residues" evidence="1">
    <location>
        <begin position="203"/>
        <end position="213"/>
    </location>
</feature>
<feature type="domain" description="Putative host cell surface-exposed lipoprotein Ltp-like HTH region" evidence="3">
    <location>
        <begin position="113"/>
        <end position="159"/>
    </location>
</feature>
<evidence type="ECO:0000313" key="4">
    <source>
        <dbReference type="EMBL" id="WXB76622.1"/>
    </source>
</evidence>
<feature type="transmembrane region" description="Helical" evidence="2">
    <location>
        <begin position="28"/>
        <end position="49"/>
    </location>
</feature>
<sequence length="213" mass="22866">MSQQPPQWQPTNPPVPQARQSWFARHKVLSVVLGIVLVVVLICCGAGVLSVGGDDSSTSAGTESSQTSEATQESDDATDETTAEESKEAAPETQETAEESKDAAPEEPELSTEQQNAIRAAEDYLEFMPFSKQGLIDQLSSPAGDGYPRDVARFAVEHIESDVDWDEQAVKAAESYLDLMAFSRSGLIDQLTSDAGDGYTQEQAEHAADQVGL</sequence>
<keyword evidence="2" id="KW-0472">Membrane</keyword>
<evidence type="ECO:0000313" key="5">
    <source>
        <dbReference type="Proteomes" id="UP001382727"/>
    </source>
</evidence>
<evidence type="ECO:0000256" key="2">
    <source>
        <dbReference type="SAM" id="Phobius"/>
    </source>
</evidence>
<feature type="region of interest" description="Disordered" evidence="1">
    <location>
        <begin position="191"/>
        <end position="213"/>
    </location>
</feature>
<dbReference type="RefSeq" id="WP_338749777.1">
    <property type="nucleotide sequence ID" value="NZ_CP144913.1"/>
</dbReference>